<dbReference type="PANTHER" id="PTHR47506">
    <property type="entry name" value="TRANSCRIPTIONAL REGULATORY PROTEIN"/>
    <property type="match status" value="1"/>
</dbReference>
<accession>A0ABW4E9N4</accession>
<dbReference type="PANTHER" id="PTHR47506:SF1">
    <property type="entry name" value="HTH-TYPE TRANSCRIPTIONAL REGULATOR YJDC"/>
    <property type="match status" value="1"/>
</dbReference>
<dbReference type="EMBL" id="JBHTON010000042">
    <property type="protein sequence ID" value="MFD1485821.1"/>
    <property type="molecule type" value="Genomic_DNA"/>
</dbReference>
<dbReference type="PROSITE" id="PS50977">
    <property type="entry name" value="HTH_TETR_2"/>
    <property type="match status" value="1"/>
</dbReference>
<dbReference type="Pfam" id="PF00440">
    <property type="entry name" value="TetR_N"/>
    <property type="match status" value="1"/>
</dbReference>
<keyword evidence="3" id="KW-0804">Transcription</keyword>
<comment type="caution">
    <text evidence="6">The sequence shown here is derived from an EMBL/GenBank/DDBJ whole genome shotgun (WGS) entry which is preliminary data.</text>
</comment>
<dbReference type="Gene3D" id="1.10.357.10">
    <property type="entry name" value="Tetracycline Repressor, domain 2"/>
    <property type="match status" value="1"/>
</dbReference>
<dbReference type="InterPro" id="IPR001647">
    <property type="entry name" value="HTH_TetR"/>
</dbReference>
<evidence type="ECO:0000313" key="7">
    <source>
        <dbReference type="Proteomes" id="UP001597252"/>
    </source>
</evidence>
<keyword evidence="2 4" id="KW-0238">DNA-binding</keyword>
<evidence type="ECO:0000256" key="4">
    <source>
        <dbReference type="PROSITE-ProRule" id="PRU00335"/>
    </source>
</evidence>
<evidence type="ECO:0000313" key="6">
    <source>
        <dbReference type="EMBL" id="MFD1485821.1"/>
    </source>
</evidence>
<organism evidence="6 7">
    <name type="scientific">Lacticaseibacillus baoqingensis</name>
    <dbReference type="NCBI Taxonomy" id="2486013"/>
    <lineage>
        <taxon>Bacteria</taxon>
        <taxon>Bacillati</taxon>
        <taxon>Bacillota</taxon>
        <taxon>Bacilli</taxon>
        <taxon>Lactobacillales</taxon>
        <taxon>Lactobacillaceae</taxon>
        <taxon>Lacticaseibacillus</taxon>
    </lineage>
</organism>
<evidence type="ECO:0000256" key="3">
    <source>
        <dbReference type="ARBA" id="ARBA00023163"/>
    </source>
</evidence>
<evidence type="ECO:0000259" key="5">
    <source>
        <dbReference type="PROSITE" id="PS50977"/>
    </source>
</evidence>
<reference evidence="7" key="1">
    <citation type="journal article" date="2019" name="Int. J. Syst. Evol. Microbiol.">
        <title>The Global Catalogue of Microorganisms (GCM) 10K type strain sequencing project: providing services to taxonomists for standard genome sequencing and annotation.</title>
        <authorList>
            <consortium name="The Broad Institute Genomics Platform"/>
            <consortium name="The Broad Institute Genome Sequencing Center for Infectious Disease"/>
            <person name="Wu L."/>
            <person name="Ma J."/>
        </authorList>
    </citation>
    <scope>NUCLEOTIDE SEQUENCE [LARGE SCALE GENOMIC DNA]</scope>
    <source>
        <strain evidence="7">CCM 8903</strain>
    </source>
</reference>
<sequence>MRTKTFNVQEALAQAVQLFWRQGYDGTSMTDLVQAMGINRQSIYDTFGDKHRLFILALEDYYTQTKAEITAKLATTTGLQATLQAIFMVYAQRDAATPKGCLIVNSATELGLADAEVNALVRAYFDAEKAVLNQVLSQYQVALRLHSDIPALASRLQNALVGIRVQARIGQPQIDAIIDATIASLPWKENC</sequence>
<dbReference type="InterPro" id="IPR009057">
    <property type="entry name" value="Homeodomain-like_sf"/>
</dbReference>
<proteinExistence type="predicted"/>
<dbReference type="Gene3D" id="1.10.10.60">
    <property type="entry name" value="Homeodomain-like"/>
    <property type="match status" value="1"/>
</dbReference>
<dbReference type="SUPFAM" id="SSF48498">
    <property type="entry name" value="Tetracyclin repressor-like, C-terminal domain"/>
    <property type="match status" value="1"/>
</dbReference>
<feature type="domain" description="HTH tetR-type" evidence="5">
    <location>
        <begin position="5"/>
        <end position="65"/>
    </location>
</feature>
<dbReference type="SUPFAM" id="SSF46689">
    <property type="entry name" value="Homeodomain-like"/>
    <property type="match status" value="1"/>
</dbReference>
<protein>
    <submittedName>
        <fullName evidence="6">TetR/AcrR family transcriptional regulator</fullName>
    </submittedName>
</protein>
<gene>
    <name evidence="6" type="ORF">ACFQ5J_11315</name>
</gene>
<keyword evidence="7" id="KW-1185">Reference proteome</keyword>
<feature type="DNA-binding region" description="H-T-H motif" evidence="4">
    <location>
        <begin position="28"/>
        <end position="47"/>
    </location>
</feature>
<evidence type="ECO:0000256" key="2">
    <source>
        <dbReference type="ARBA" id="ARBA00023125"/>
    </source>
</evidence>
<dbReference type="RefSeq" id="WP_379896763.1">
    <property type="nucleotide sequence ID" value="NZ_JBHTON010000042.1"/>
</dbReference>
<dbReference type="InterPro" id="IPR036271">
    <property type="entry name" value="Tet_transcr_reg_TetR-rel_C_sf"/>
</dbReference>
<evidence type="ECO:0000256" key="1">
    <source>
        <dbReference type="ARBA" id="ARBA00023015"/>
    </source>
</evidence>
<keyword evidence="1" id="KW-0805">Transcription regulation</keyword>
<name>A0ABW4E9N4_9LACO</name>
<dbReference type="Proteomes" id="UP001597252">
    <property type="component" value="Unassembled WGS sequence"/>
</dbReference>